<accession>A0A2C8FDU7</accession>
<gene>
    <name evidence="2" type="ORF">DPRO_3313</name>
</gene>
<dbReference type="RefSeq" id="WP_097012982.1">
    <property type="nucleotide sequence ID" value="NZ_LT907975.1"/>
</dbReference>
<proteinExistence type="predicted"/>
<dbReference type="KEGG" id="pprf:DPRO_3313"/>
<evidence type="ECO:0000256" key="1">
    <source>
        <dbReference type="SAM" id="Phobius"/>
    </source>
</evidence>
<evidence type="ECO:0000313" key="2">
    <source>
        <dbReference type="EMBL" id="SOB60225.1"/>
    </source>
</evidence>
<keyword evidence="1" id="KW-0472">Membrane</keyword>
<feature type="transmembrane region" description="Helical" evidence="1">
    <location>
        <begin position="63"/>
        <end position="87"/>
    </location>
</feature>
<feature type="transmembrane region" description="Helical" evidence="1">
    <location>
        <begin position="37"/>
        <end position="56"/>
    </location>
</feature>
<evidence type="ECO:0000313" key="3">
    <source>
        <dbReference type="Proteomes" id="UP000219215"/>
    </source>
</evidence>
<evidence type="ECO:0008006" key="4">
    <source>
        <dbReference type="Google" id="ProtNLM"/>
    </source>
</evidence>
<dbReference type="EMBL" id="LT907975">
    <property type="protein sequence ID" value="SOB60225.1"/>
    <property type="molecule type" value="Genomic_DNA"/>
</dbReference>
<reference evidence="3" key="1">
    <citation type="submission" date="2017-09" db="EMBL/GenBank/DDBJ databases">
        <authorList>
            <person name="Regsiter A."/>
            <person name="William W."/>
        </authorList>
    </citation>
    <scope>NUCLEOTIDE SEQUENCE [LARGE SCALE GENOMIC DNA]</scope>
    <source>
        <strain evidence="3">500-1</strain>
    </source>
</reference>
<dbReference type="AlphaFoldDB" id="A0A2C8FDU7"/>
<keyword evidence="1" id="KW-1133">Transmembrane helix</keyword>
<feature type="transmembrane region" description="Helical" evidence="1">
    <location>
        <begin position="124"/>
        <end position="151"/>
    </location>
</feature>
<sequence>MNLDAGLPHTDEDYAAFVQGNAHTYLPKFHSYGATPSGFHAGWNWAAFFFSFWWFLYRKMYMWAAIAFVTLWLPYFNLLVIIGWAIAANYLYFKHANEKISELKSYHGQNYVNYLRSFGGVNSWVPWVALLVCGGMLLLLLLGIFGFALLASA</sequence>
<organism evidence="2 3">
    <name type="scientific">Pseudodesulfovibrio profundus</name>
    <dbReference type="NCBI Taxonomy" id="57320"/>
    <lineage>
        <taxon>Bacteria</taxon>
        <taxon>Pseudomonadati</taxon>
        <taxon>Thermodesulfobacteriota</taxon>
        <taxon>Desulfovibrionia</taxon>
        <taxon>Desulfovibrionales</taxon>
        <taxon>Desulfovibrionaceae</taxon>
    </lineage>
</organism>
<name>A0A2C8FDU7_9BACT</name>
<keyword evidence="3" id="KW-1185">Reference proteome</keyword>
<dbReference type="Proteomes" id="UP000219215">
    <property type="component" value="Chromosome DPRO"/>
</dbReference>
<protein>
    <recommendedName>
        <fullName evidence="4">DUF2628 domain-containing protein</fullName>
    </recommendedName>
</protein>
<dbReference type="OrthoDB" id="6691119at2"/>
<keyword evidence="1" id="KW-0812">Transmembrane</keyword>